<dbReference type="RefSeq" id="WP_379794542.1">
    <property type="nucleotide sequence ID" value="NZ_JBHLUD010000014.1"/>
</dbReference>
<sequence>MGQARSHVFAPLGDLGRAEAVTTRLTDAISMGLLADGEQLPSEAELAGQFGVATVTVREALVALRQLGLVATRRGRGGGSFVIAPEEGAPTSWRQRLRAVSLSELRDIGDHYLAVAGAAARLAAERSSPEDVERLRLATEDLRRASDGQARGADGEASVAEGLAARGGGEGLAARGGGEGLGSVAGGEAGGEGGARRGLERGVFGGGGGATRERAADGEAGGVAERGWSRWGEQAAARAERQFHLEVAAAAQSARLTHEEVQLQGERGGLLWLPPSPNAYAEHRAITEAIALQDGELARKLTEEHILEAVDRLVDMHLALLES</sequence>
<dbReference type="PRINTS" id="PR00035">
    <property type="entry name" value="HTHGNTR"/>
</dbReference>
<dbReference type="PANTHER" id="PTHR43537:SF5">
    <property type="entry name" value="UXU OPERON TRANSCRIPTIONAL REGULATOR"/>
    <property type="match status" value="1"/>
</dbReference>
<keyword evidence="3" id="KW-0804">Transcription</keyword>
<dbReference type="Pfam" id="PF00392">
    <property type="entry name" value="GntR"/>
    <property type="match status" value="1"/>
</dbReference>
<dbReference type="SMART" id="SM00345">
    <property type="entry name" value="HTH_GNTR"/>
    <property type="match status" value="1"/>
</dbReference>
<dbReference type="PROSITE" id="PS50949">
    <property type="entry name" value="HTH_GNTR"/>
    <property type="match status" value="1"/>
</dbReference>
<dbReference type="CDD" id="cd07377">
    <property type="entry name" value="WHTH_GntR"/>
    <property type="match status" value="1"/>
</dbReference>
<gene>
    <name evidence="6" type="ORF">ACFFH7_39360</name>
</gene>
<reference evidence="6 7" key="1">
    <citation type="submission" date="2024-09" db="EMBL/GenBank/DDBJ databases">
        <authorList>
            <person name="Sun Q."/>
            <person name="Mori K."/>
        </authorList>
    </citation>
    <scope>NUCLEOTIDE SEQUENCE [LARGE SCALE GENOMIC DNA]</scope>
    <source>
        <strain evidence="6 7">TBRC 1432</strain>
    </source>
</reference>
<evidence type="ECO:0000256" key="4">
    <source>
        <dbReference type="SAM" id="MobiDB-lite"/>
    </source>
</evidence>
<feature type="region of interest" description="Disordered" evidence="4">
    <location>
        <begin position="188"/>
        <end position="224"/>
    </location>
</feature>
<protein>
    <submittedName>
        <fullName evidence="6">FadR/GntR family transcriptional regulator</fullName>
    </submittedName>
</protein>
<comment type="caution">
    <text evidence="6">The sequence shown here is derived from an EMBL/GenBank/DDBJ whole genome shotgun (WGS) entry which is preliminary data.</text>
</comment>
<keyword evidence="1" id="KW-0805">Transcription regulation</keyword>
<dbReference type="Pfam" id="PF07729">
    <property type="entry name" value="FCD"/>
    <property type="match status" value="1"/>
</dbReference>
<dbReference type="InterPro" id="IPR036390">
    <property type="entry name" value="WH_DNA-bd_sf"/>
</dbReference>
<evidence type="ECO:0000256" key="2">
    <source>
        <dbReference type="ARBA" id="ARBA00023125"/>
    </source>
</evidence>
<dbReference type="InterPro" id="IPR011711">
    <property type="entry name" value="GntR_C"/>
</dbReference>
<dbReference type="SUPFAM" id="SSF48008">
    <property type="entry name" value="GntR ligand-binding domain-like"/>
    <property type="match status" value="1"/>
</dbReference>
<proteinExistence type="predicted"/>
<dbReference type="EMBL" id="JBHLUD010000014">
    <property type="protein sequence ID" value="MFC0547623.1"/>
    <property type="molecule type" value="Genomic_DNA"/>
</dbReference>
<evidence type="ECO:0000313" key="6">
    <source>
        <dbReference type="EMBL" id="MFC0547623.1"/>
    </source>
</evidence>
<evidence type="ECO:0000256" key="1">
    <source>
        <dbReference type="ARBA" id="ARBA00023015"/>
    </source>
</evidence>
<dbReference type="Gene3D" id="1.20.120.530">
    <property type="entry name" value="GntR ligand-binding domain-like"/>
    <property type="match status" value="1"/>
</dbReference>
<keyword evidence="2" id="KW-0238">DNA-binding</keyword>
<dbReference type="InterPro" id="IPR036388">
    <property type="entry name" value="WH-like_DNA-bd_sf"/>
</dbReference>
<organism evidence="6 7">
    <name type="scientific">Kutzneria chonburiensis</name>
    <dbReference type="NCBI Taxonomy" id="1483604"/>
    <lineage>
        <taxon>Bacteria</taxon>
        <taxon>Bacillati</taxon>
        <taxon>Actinomycetota</taxon>
        <taxon>Actinomycetes</taxon>
        <taxon>Pseudonocardiales</taxon>
        <taxon>Pseudonocardiaceae</taxon>
        <taxon>Kutzneria</taxon>
    </lineage>
</organism>
<accession>A0ABV6N4V0</accession>
<dbReference type="InterPro" id="IPR008920">
    <property type="entry name" value="TF_FadR/GntR_C"/>
</dbReference>
<evidence type="ECO:0000256" key="3">
    <source>
        <dbReference type="ARBA" id="ARBA00023163"/>
    </source>
</evidence>
<dbReference type="Gene3D" id="1.10.10.10">
    <property type="entry name" value="Winged helix-like DNA-binding domain superfamily/Winged helix DNA-binding domain"/>
    <property type="match status" value="1"/>
</dbReference>
<evidence type="ECO:0000313" key="7">
    <source>
        <dbReference type="Proteomes" id="UP001589810"/>
    </source>
</evidence>
<feature type="domain" description="HTH gntR-type" evidence="5">
    <location>
        <begin position="15"/>
        <end position="85"/>
    </location>
</feature>
<evidence type="ECO:0000259" key="5">
    <source>
        <dbReference type="PROSITE" id="PS50949"/>
    </source>
</evidence>
<name>A0ABV6N4V0_9PSEU</name>
<dbReference type="PANTHER" id="PTHR43537">
    <property type="entry name" value="TRANSCRIPTIONAL REGULATOR, GNTR FAMILY"/>
    <property type="match status" value="1"/>
</dbReference>
<dbReference type="InterPro" id="IPR000524">
    <property type="entry name" value="Tscrpt_reg_HTH_GntR"/>
</dbReference>
<dbReference type="Proteomes" id="UP001589810">
    <property type="component" value="Unassembled WGS sequence"/>
</dbReference>
<dbReference type="SUPFAM" id="SSF46785">
    <property type="entry name" value="Winged helix' DNA-binding domain"/>
    <property type="match status" value="1"/>
</dbReference>
<keyword evidence="7" id="KW-1185">Reference proteome</keyword>